<feature type="domain" description="Helicase ATP-binding" evidence="5">
    <location>
        <begin position="23"/>
        <end position="199"/>
    </location>
</feature>
<dbReference type="EMBL" id="LAZR01006511">
    <property type="protein sequence ID" value="KKM91604.1"/>
    <property type="molecule type" value="Genomic_DNA"/>
</dbReference>
<evidence type="ECO:0000256" key="2">
    <source>
        <dbReference type="ARBA" id="ARBA00022801"/>
    </source>
</evidence>
<evidence type="ECO:0000313" key="6">
    <source>
        <dbReference type="EMBL" id="KKM91604.1"/>
    </source>
</evidence>
<keyword evidence="4" id="KW-0067">ATP-binding</keyword>
<protein>
    <recommendedName>
        <fullName evidence="5">Helicase ATP-binding domain-containing protein</fullName>
    </recommendedName>
</protein>
<dbReference type="InterPro" id="IPR050474">
    <property type="entry name" value="Hel308_SKI2-like"/>
</dbReference>
<dbReference type="Gene3D" id="3.40.50.300">
    <property type="entry name" value="P-loop containing nucleotide triphosphate hydrolases"/>
    <property type="match status" value="1"/>
</dbReference>
<evidence type="ECO:0000256" key="4">
    <source>
        <dbReference type="ARBA" id="ARBA00022840"/>
    </source>
</evidence>
<keyword evidence="2" id="KW-0378">Hydrolase</keyword>
<name>A0A0F9L9M5_9ZZZZ</name>
<dbReference type="GO" id="GO:0004386">
    <property type="term" value="F:helicase activity"/>
    <property type="evidence" value="ECO:0007669"/>
    <property type="project" value="UniProtKB-KW"/>
</dbReference>
<dbReference type="PANTHER" id="PTHR47961">
    <property type="entry name" value="DNA POLYMERASE THETA, PUTATIVE (AFU_ORTHOLOGUE AFUA_1G05260)-RELATED"/>
    <property type="match status" value="1"/>
</dbReference>
<dbReference type="AlphaFoldDB" id="A0A0F9L9M5"/>
<feature type="non-terminal residue" evidence="6">
    <location>
        <position position="254"/>
    </location>
</feature>
<proteinExistence type="predicted"/>
<dbReference type="GO" id="GO:0003676">
    <property type="term" value="F:nucleic acid binding"/>
    <property type="evidence" value="ECO:0007669"/>
    <property type="project" value="InterPro"/>
</dbReference>
<dbReference type="InterPro" id="IPR011545">
    <property type="entry name" value="DEAD/DEAH_box_helicase_dom"/>
</dbReference>
<organism evidence="6">
    <name type="scientific">marine sediment metagenome</name>
    <dbReference type="NCBI Taxonomy" id="412755"/>
    <lineage>
        <taxon>unclassified sequences</taxon>
        <taxon>metagenomes</taxon>
        <taxon>ecological metagenomes</taxon>
    </lineage>
</organism>
<keyword evidence="1" id="KW-0547">Nucleotide-binding</keyword>
<dbReference type="GO" id="GO:0016787">
    <property type="term" value="F:hydrolase activity"/>
    <property type="evidence" value="ECO:0007669"/>
    <property type="project" value="UniProtKB-KW"/>
</dbReference>
<dbReference type="SUPFAM" id="SSF52540">
    <property type="entry name" value="P-loop containing nucleoside triphosphate hydrolases"/>
    <property type="match status" value="1"/>
</dbReference>
<dbReference type="PROSITE" id="PS51192">
    <property type="entry name" value="HELICASE_ATP_BIND_1"/>
    <property type="match status" value="1"/>
</dbReference>
<keyword evidence="3" id="KW-0347">Helicase</keyword>
<accession>A0A0F9L9M5</accession>
<dbReference type="Pfam" id="PF00270">
    <property type="entry name" value="DEAD"/>
    <property type="match status" value="1"/>
</dbReference>
<reference evidence="6" key="1">
    <citation type="journal article" date="2015" name="Nature">
        <title>Complex archaea that bridge the gap between prokaryotes and eukaryotes.</title>
        <authorList>
            <person name="Spang A."/>
            <person name="Saw J.H."/>
            <person name="Jorgensen S.L."/>
            <person name="Zaremba-Niedzwiedzka K."/>
            <person name="Martijn J."/>
            <person name="Lind A.E."/>
            <person name="van Eijk R."/>
            <person name="Schleper C."/>
            <person name="Guy L."/>
            <person name="Ettema T.J."/>
        </authorList>
    </citation>
    <scope>NUCLEOTIDE SEQUENCE</scope>
</reference>
<evidence type="ECO:0000256" key="1">
    <source>
        <dbReference type="ARBA" id="ARBA00022741"/>
    </source>
</evidence>
<dbReference type="SMART" id="SM00487">
    <property type="entry name" value="DEXDc"/>
    <property type="match status" value="1"/>
</dbReference>
<dbReference type="InterPro" id="IPR027417">
    <property type="entry name" value="P-loop_NTPase"/>
</dbReference>
<gene>
    <name evidence="6" type="ORF">LCGC14_1226760</name>
</gene>
<dbReference type="GO" id="GO:0005524">
    <property type="term" value="F:ATP binding"/>
    <property type="evidence" value="ECO:0007669"/>
    <property type="project" value="UniProtKB-KW"/>
</dbReference>
<comment type="caution">
    <text evidence="6">The sequence shown here is derived from an EMBL/GenBank/DDBJ whole genome shotgun (WGS) entry which is preliminary data.</text>
</comment>
<evidence type="ECO:0000256" key="3">
    <source>
        <dbReference type="ARBA" id="ARBA00022806"/>
    </source>
</evidence>
<sequence length="254" mass="28444">MSRKFYGLLKVDYKLHPRQEEALPLIENDDDITVVLPTGGGKTLIGVIAMAKELSRNRRSVWLSPLKALTAEQDGVAKAGFGSGSSINDGNSATVMSTGDYNTAHIDQYGDWDIAELTYERFSSLLTREKSRKVFNNLGLIVIDEVHNLGDDDRGSTLDSAIMEIRILFPKVKIIGLSATIDEAEEFALDLNTKLILASKSERPVPLKLRVVSYKDNWNTKLNLLARVDMVKALMRRHPNKTMLVFTTSRYRTK</sequence>
<evidence type="ECO:0000259" key="5">
    <source>
        <dbReference type="PROSITE" id="PS51192"/>
    </source>
</evidence>
<dbReference type="PANTHER" id="PTHR47961:SF10">
    <property type="entry name" value="ATP-DEPENDENT DNA HELICASE HEL308"/>
    <property type="match status" value="1"/>
</dbReference>
<dbReference type="InterPro" id="IPR014001">
    <property type="entry name" value="Helicase_ATP-bd"/>
</dbReference>